<keyword evidence="2" id="KW-1185">Reference proteome</keyword>
<reference evidence="1" key="1">
    <citation type="submission" date="2022-05" db="EMBL/GenBank/DDBJ databases">
        <title>A multi-omics perspective on studying reproductive biology in Daphnia sinensis.</title>
        <authorList>
            <person name="Jia J."/>
        </authorList>
    </citation>
    <scope>NUCLEOTIDE SEQUENCE</scope>
    <source>
        <strain evidence="1">WSL</strain>
    </source>
</reference>
<evidence type="ECO:0000313" key="1">
    <source>
        <dbReference type="EMBL" id="KAI9549628.1"/>
    </source>
</evidence>
<gene>
    <name evidence="1" type="ORF">GHT06_003814</name>
</gene>
<protein>
    <submittedName>
        <fullName evidence="1">Uncharacterized protein</fullName>
    </submittedName>
</protein>
<evidence type="ECO:0000313" key="2">
    <source>
        <dbReference type="Proteomes" id="UP000820818"/>
    </source>
</evidence>
<dbReference type="AlphaFoldDB" id="A0AAD5PLH9"/>
<comment type="caution">
    <text evidence="1">The sequence shown here is derived from an EMBL/GenBank/DDBJ whole genome shotgun (WGS) entry which is preliminary data.</text>
</comment>
<name>A0AAD5PLH9_9CRUS</name>
<accession>A0AAD5PLH9</accession>
<proteinExistence type="predicted"/>
<dbReference type="Proteomes" id="UP000820818">
    <property type="component" value="Unassembled WGS sequence"/>
</dbReference>
<dbReference type="EMBL" id="WJBH02000290">
    <property type="protein sequence ID" value="KAI9549628.1"/>
    <property type="molecule type" value="Genomic_DNA"/>
</dbReference>
<sequence>MPAITYIRQARRERFAGTAEAARGAAERLRGASDSLLDEMRRLLENHHVTGNVEYLGQEVERHNQLQCMLYGLAKTMDEIAAMQVSDGTPNLPAKIAAARAAAETAATLMRDTVDAKIARSTCHQCPTRWTNSCFWHQRTRLLRRWLRCVPMPSAYWKFHEDSSCLWTQSALGIWLEDCLAHVYCVQYMASPMEESPNYAPALTLLMTDWEDVLRAMQDCVKRRLSVLHPGTAVTDAFVVRMRRLSLIQAIENVRAEFRQRIDPEHPNYVYVADDDLPNVRANFNELQGGMVAVLEFLNEREAELALDWIHKESALRRRVLAPCTLVCGID</sequence>
<organism evidence="1 2">
    <name type="scientific">Daphnia sinensis</name>
    <dbReference type="NCBI Taxonomy" id="1820382"/>
    <lineage>
        <taxon>Eukaryota</taxon>
        <taxon>Metazoa</taxon>
        <taxon>Ecdysozoa</taxon>
        <taxon>Arthropoda</taxon>
        <taxon>Crustacea</taxon>
        <taxon>Branchiopoda</taxon>
        <taxon>Diplostraca</taxon>
        <taxon>Cladocera</taxon>
        <taxon>Anomopoda</taxon>
        <taxon>Daphniidae</taxon>
        <taxon>Daphnia</taxon>
        <taxon>Daphnia similis group</taxon>
    </lineage>
</organism>